<sequence length="86" mass="9323">MDISSTRVPSTETSLLTSPTTLSLSYPAPIQLSCREFGCCEKLSLHKQAGVLGRPALIEKINLYKQSLSYPAPVQLSGGEFGYCEL</sequence>
<evidence type="ECO:0000313" key="2">
    <source>
        <dbReference type="EMBL" id="KAK6302133.1"/>
    </source>
</evidence>
<organism evidence="2 3">
    <name type="scientific">Coregonus suidteri</name>
    <dbReference type="NCBI Taxonomy" id="861788"/>
    <lineage>
        <taxon>Eukaryota</taxon>
        <taxon>Metazoa</taxon>
        <taxon>Chordata</taxon>
        <taxon>Craniata</taxon>
        <taxon>Vertebrata</taxon>
        <taxon>Euteleostomi</taxon>
        <taxon>Actinopterygii</taxon>
        <taxon>Neopterygii</taxon>
        <taxon>Teleostei</taxon>
        <taxon>Protacanthopterygii</taxon>
        <taxon>Salmoniformes</taxon>
        <taxon>Salmonidae</taxon>
        <taxon>Coregoninae</taxon>
        <taxon>Coregonus</taxon>
    </lineage>
</organism>
<dbReference type="EMBL" id="JAGTTL010000026">
    <property type="protein sequence ID" value="KAK6302133.1"/>
    <property type="molecule type" value="Genomic_DNA"/>
</dbReference>
<evidence type="ECO:0000256" key="1">
    <source>
        <dbReference type="SAM" id="MobiDB-lite"/>
    </source>
</evidence>
<keyword evidence="3" id="KW-1185">Reference proteome</keyword>
<comment type="caution">
    <text evidence="2">The sequence shown here is derived from an EMBL/GenBank/DDBJ whole genome shotgun (WGS) entry which is preliminary data.</text>
</comment>
<accession>A0AAN8QLG2</accession>
<dbReference type="AlphaFoldDB" id="A0AAN8QLG2"/>
<dbReference type="Proteomes" id="UP001356427">
    <property type="component" value="Unassembled WGS sequence"/>
</dbReference>
<name>A0AAN8QLG2_9TELE</name>
<gene>
    <name evidence="2" type="ORF">J4Q44_G00281860</name>
</gene>
<reference evidence="2 3" key="1">
    <citation type="submission" date="2021-04" db="EMBL/GenBank/DDBJ databases">
        <authorList>
            <person name="De Guttry C."/>
            <person name="Zahm M."/>
            <person name="Klopp C."/>
            <person name="Cabau C."/>
            <person name="Louis A."/>
            <person name="Berthelot C."/>
            <person name="Parey E."/>
            <person name="Roest Crollius H."/>
            <person name="Montfort J."/>
            <person name="Robinson-Rechavi M."/>
            <person name="Bucao C."/>
            <person name="Bouchez O."/>
            <person name="Gislard M."/>
            <person name="Lluch J."/>
            <person name="Milhes M."/>
            <person name="Lampietro C."/>
            <person name="Lopez Roques C."/>
            <person name="Donnadieu C."/>
            <person name="Braasch I."/>
            <person name="Desvignes T."/>
            <person name="Postlethwait J."/>
            <person name="Bobe J."/>
            <person name="Wedekind C."/>
            <person name="Guiguen Y."/>
        </authorList>
    </citation>
    <scope>NUCLEOTIDE SEQUENCE [LARGE SCALE GENOMIC DNA]</scope>
    <source>
        <strain evidence="2">Cs_M1</strain>
        <tissue evidence="2">Blood</tissue>
    </source>
</reference>
<feature type="compositionally biased region" description="Low complexity" evidence="1">
    <location>
        <begin position="9"/>
        <end position="22"/>
    </location>
</feature>
<proteinExistence type="predicted"/>
<feature type="region of interest" description="Disordered" evidence="1">
    <location>
        <begin position="1"/>
        <end position="22"/>
    </location>
</feature>
<evidence type="ECO:0000313" key="3">
    <source>
        <dbReference type="Proteomes" id="UP001356427"/>
    </source>
</evidence>
<protein>
    <submittedName>
        <fullName evidence="2">Uncharacterized protein</fullName>
    </submittedName>
</protein>